<comment type="caution">
    <text evidence="2">The sequence shown here is derived from an EMBL/GenBank/DDBJ whole genome shotgun (WGS) entry which is preliminary data.</text>
</comment>
<dbReference type="Proteomes" id="UP000712600">
    <property type="component" value="Unassembled WGS sequence"/>
</dbReference>
<reference evidence="2" key="1">
    <citation type="submission" date="2019-12" db="EMBL/GenBank/DDBJ databases">
        <title>Genome sequencing and annotation of Brassica cretica.</title>
        <authorList>
            <person name="Studholme D.J."/>
            <person name="Sarris P."/>
        </authorList>
    </citation>
    <scope>NUCLEOTIDE SEQUENCE</scope>
    <source>
        <strain evidence="2">PFS-109/04</strain>
        <tissue evidence="2">Leaf</tissue>
    </source>
</reference>
<evidence type="ECO:0000313" key="2">
    <source>
        <dbReference type="EMBL" id="KAF3558381.1"/>
    </source>
</evidence>
<protein>
    <submittedName>
        <fullName evidence="2">Uncharacterized protein</fullName>
    </submittedName>
</protein>
<feature type="region of interest" description="Disordered" evidence="1">
    <location>
        <begin position="410"/>
        <end position="431"/>
    </location>
</feature>
<gene>
    <name evidence="2" type="ORF">F2Q69_00011571</name>
</gene>
<organism evidence="2 3">
    <name type="scientific">Brassica cretica</name>
    <name type="common">Mustard</name>
    <dbReference type="NCBI Taxonomy" id="69181"/>
    <lineage>
        <taxon>Eukaryota</taxon>
        <taxon>Viridiplantae</taxon>
        <taxon>Streptophyta</taxon>
        <taxon>Embryophyta</taxon>
        <taxon>Tracheophyta</taxon>
        <taxon>Spermatophyta</taxon>
        <taxon>Magnoliopsida</taxon>
        <taxon>eudicotyledons</taxon>
        <taxon>Gunneridae</taxon>
        <taxon>Pentapetalae</taxon>
        <taxon>rosids</taxon>
        <taxon>malvids</taxon>
        <taxon>Brassicales</taxon>
        <taxon>Brassicaceae</taxon>
        <taxon>Brassiceae</taxon>
        <taxon>Brassica</taxon>
    </lineage>
</organism>
<proteinExistence type="predicted"/>
<accession>A0A8S9R760</accession>
<dbReference type="EMBL" id="QGKX02000996">
    <property type="protein sequence ID" value="KAF3558381.1"/>
    <property type="molecule type" value="Genomic_DNA"/>
</dbReference>
<evidence type="ECO:0000256" key="1">
    <source>
        <dbReference type="SAM" id="MobiDB-lite"/>
    </source>
</evidence>
<dbReference type="AlphaFoldDB" id="A0A8S9R760"/>
<feature type="compositionally biased region" description="Pro residues" evidence="1">
    <location>
        <begin position="43"/>
        <end position="56"/>
    </location>
</feature>
<name>A0A8S9R760_BRACR</name>
<feature type="region of interest" description="Disordered" evidence="1">
    <location>
        <begin position="35"/>
        <end position="92"/>
    </location>
</feature>
<sequence>MSSTESTAECSAVRIMTHEEFAEKHPHLPSLFYIKIDRRLSQQPPPKPSANPPEPTTNPSDTTPKPMQVNEATEGRRLRKKNEKIPNNLKREANEKEMDGFTKKVLRILVGKPFDEVYFTHMLWMFFRVTKETEEDIRRMFHHVRERMKLRITLKKNSDPGPQYHVNLVELGNDLCYIASCHCGAEYEMEYSESIDAHIVSSIDSNESPTTDGRYPTSLDGKQPLDHFTLPDQCYPDFAFQQPNKRGRDDYSIGNWEKDYWKERATEISIHDDIYSGHSFNNTSPPSIDRVYSASVDTHPHPAKRSYASIDTIPGTSIDIKAATFEKEKENIPVPSRDPDGHARCIDGRILKVSREDISDILQVANGPDNLFMQQHNILDNLPTVLDEHPGANTTTIGSHQSYRPVGHTSIDKVPPTSFDRVTPTSLDKAPSPSIDRRYEFGHHAYDIYGARKFRWEQKDEYGVYRDEFGYARSVAGEMIPVTKDNIRKILERASLYEESHICLPEHATSFTPTRLTPEIYTKDEINEMVAGICGAQERLGDELKTLVDDTYQPLDRGYNELFRSMAEMRTEIEKKKDEWEIAYINTKIHDVYNPLNNDVDWLSTRIDLLQQDLDTIHKKDPQPAISIDICIITLIYSKFAAMVDMLQSYEDMHDRFTSPTMQYLDTLYTQMMKVQKDIGKLTDQHDFQQEGSTSIDRFRMASLDGRKPTEHLSYTAAEVDQITSKLYTAIDTMEERFEKRCDDIYFPFDVRLGGLDSKAEWLQKEVKANQRQLTSQHQISASIDKACFKSIDSTAPATIDRHMVASIDTKSTSDDEQLIHNKMESMHEELNELSAYAYDKIGWHQFSIETLQARLQSI</sequence>
<evidence type="ECO:0000313" key="3">
    <source>
        <dbReference type="Proteomes" id="UP000712600"/>
    </source>
</evidence>